<dbReference type="EMBL" id="QRDX01000002">
    <property type="protein sequence ID" value="RED49442.1"/>
    <property type="molecule type" value="Genomic_DNA"/>
</dbReference>
<dbReference type="RefSeq" id="WP_116039867.1">
    <property type="nucleotide sequence ID" value="NZ_QRDX01000002.1"/>
</dbReference>
<reference evidence="2 3" key="1">
    <citation type="submission" date="2018-07" db="EMBL/GenBank/DDBJ databases">
        <title>Genomic Encyclopedia of Type Strains, Phase III (KMG-III): the genomes of soil and plant-associated and newly described type strains.</title>
        <authorList>
            <person name="Whitman W."/>
        </authorList>
    </citation>
    <scope>NUCLEOTIDE SEQUENCE [LARGE SCALE GENOMIC DNA]</scope>
    <source>
        <strain evidence="2 3">CECT 8487</strain>
    </source>
</reference>
<protein>
    <submittedName>
        <fullName evidence="2">NAD(P)H-dependent FMN reductase</fullName>
    </submittedName>
</protein>
<evidence type="ECO:0000259" key="1">
    <source>
        <dbReference type="Pfam" id="PF03358"/>
    </source>
</evidence>
<dbReference type="PANTHER" id="PTHR30543">
    <property type="entry name" value="CHROMATE REDUCTASE"/>
    <property type="match status" value="1"/>
</dbReference>
<gene>
    <name evidence="2" type="ORF">DFQ02_102214</name>
</gene>
<dbReference type="PANTHER" id="PTHR30543:SF21">
    <property type="entry name" value="NAD(P)H-DEPENDENT FMN REDUCTASE LOT6"/>
    <property type="match status" value="1"/>
</dbReference>
<dbReference type="InterPro" id="IPR005025">
    <property type="entry name" value="FMN_Rdtase-like_dom"/>
</dbReference>
<dbReference type="Gene3D" id="3.40.50.360">
    <property type="match status" value="1"/>
</dbReference>
<dbReference type="Pfam" id="PF03358">
    <property type="entry name" value="FMN_red"/>
    <property type="match status" value="1"/>
</dbReference>
<dbReference type="AlphaFoldDB" id="A0A3D9HIU3"/>
<dbReference type="SUPFAM" id="SSF52218">
    <property type="entry name" value="Flavoproteins"/>
    <property type="match status" value="1"/>
</dbReference>
<dbReference type="GO" id="GO:0016491">
    <property type="term" value="F:oxidoreductase activity"/>
    <property type="evidence" value="ECO:0007669"/>
    <property type="project" value="InterPro"/>
</dbReference>
<evidence type="ECO:0000313" key="2">
    <source>
        <dbReference type="EMBL" id="RED49442.1"/>
    </source>
</evidence>
<dbReference type="GO" id="GO:0010181">
    <property type="term" value="F:FMN binding"/>
    <property type="evidence" value="ECO:0007669"/>
    <property type="project" value="TreeGrafter"/>
</dbReference>
<evidence type="ECO:0000313" key="3">
    <source>
        <dbReference type="Proteomes" id="UP000256629"/>
    </source>
</evidence>
<name>A0A3D9HIU3_9FLAO</name>
<dbReference type="Proteomes" id="UP000256629">
    <property type="component" value="Unassembled WGS sequence"/>
</dbReference>
<accession>A0A3D9HIU3</accession>
<keyword evidence="3" id="KW-1185">Reference proteome</keyword>
<feature type="domain" description="NADPH-dependent FMN reductase-like" evidence="1">
    <location>
        <begin position="3"/>
        <end position="129"/>
    </location>
</feature>
<organism evidence="2 3">
    <name type="scientific">Seonamhaeicola aphaedonensis</name>
    <dbReference type="NCBI Taxonomy" id="1461338"/>
    <lineage>
        <taxon>Bacteria</taxon>
        <taxon>Pseudomonadati</taxon>
        <taxon>Bacteroidota</taxon>
        <taxon>Flavobacteriia</taxon>
        <taxon>Flavobacteriales</taxon>
        <taxon>Flavobacteriaceae</taxon>
    </lineage>
</organism>
<dbReference type="GO" id="GO:0005829">
    <property type="term" value="C:cytosol"/>
    <property type="evidence" value="ECO:0007669"/>
    <property type="project" value="TreeGrafter"/>
</dbReference>
<proteinExistence type="predicted"/>
<dbReference type="OrthoDB" id="5767802at2"/>
<dbReference type="InterPro" id="IPR050712">
    <property type="entry name" value="NAD(P)H-dep_reductase"/>
</dbReference>
<sequence>MKKVIALAGSNSKKSINKQLAIYTANLIDDVKTNILDLNDFDIPIYSIDYENEHGIPDKAYKFLSLVKEADGVILSLAEHNGAYTTAFKNIFDWVSRIEGSFWSEKPMLLMATSPGGRGGASVLSIAQDRFPRHAANITGVFSLPSFGTNFSEGKISNKDLDDELKEHVKNFKGVL</sequence>
<comment type="caution">
    <text evidence="2">The sequence shown here is derived from an EMBL/GenBank/DDBJ whole genome shotgun (WGS) entry which is preliminary data.</text>
</comment>
<dbReference type="InterPro" id="IPR029039">
    <property type="entry name" value="Flavoprotein-like_sf"/>
</dbReference>